<reference evidence="1 2" key="1">
    <citation type="journal article" date="2015" name="Nature">
        <title>rRNA introns, odd ribosomes, and small enigmatic genomes across a large radiation of phyla.</title>
        <authorList>
            <person name="Brown C.T."/>
            <person name="Hug L.A."/>
            <person name="Thomas B.C."/>
            <person name="Sharon I."/>
            <person name="Castelle C.J."/>
            <person name="Singh A."/>
            <person name="Wilkins M.J."/>
            <person name="Williams K.H."/>
            <person name="Banfield J.F."/>
        </authorList>
    </citation>
    <scope>NUCLEOTIDE SEQUENCE [LARGE SCALE GENOMIC DNA]</scope>
</reference>
<sequence length="288" mass="33376">MKKIDLTRFGKNVYSQFGEDGIIEKVFKIVTSTEKEKWCVEFGAWDGIEYSNTRNLIKNKGWRAVLIEPVARRFKELEKNNESNDKIILFNSFVQFDGKDSLDNILSTTIIPIDFDLLSIDIDGNDFHIWKSVKKYKPKIVVIEINPTIPSDIEFVQCKNFNVNQGSSLLSLCKLGTDKGYELIICTEGNAIFVLKKYFHLFGIIDNSPQKMMPGKYLTQFFQLFDGTIVLSGCKRLLWHGIDIDEESIQIIPKYLRHFPNWFTVTVAKILQGDLKTLREIIFKKRRV</sequence>
<dbReference type="Proteomes" id="UP000034181">
    <property type="component" value="Unassembled WGS sequence"/>
</dbReference>
<dbReference type="SUPFAM" id="SSF53335">
    <property type="entry name" value="S-adenosyl-L-methionine-dependent methyltransferases"/>
    <property type="match status" value="1"/>
</dbReference>
<evidence type="ECO:0000313" key="1">
    <source>
        <dbReference type="EMBL" id="KKQ75738.1"/>
    </source>
</evidence>
<proteinExistence type="predicted"/>
<accession>A0A0G0K7V8</accession>
<gene>
    <name evidence="1" type="ORF">US96_C0005G0011</name>
</gene>
<evidence type="ECO:0008006" key="3">
    <source>
        <dbReference type="Google" id="ProtNLM"/>
    </source>
</evidence>
<dbReference type="InterPro" id="IPR029063">
    <property type="entry name" value="SAM-dependent_MTases_sf"/>
</dbReference>
<evidence type="ECO:0000313" key="2">
    <source>
        <dbReference type="Proteomes" id="UP000034181"/>
    </source>
</evidence>
<organism evidence="1 2">
    <name type="scientific">Candidatus Woesebacteria bacterium GW2011_GWB1_38_5b</name>
    <dbReference type="NCBI Taxonomy" id="1618569"/>
    <lineage>
        <taxon>Bacteria</taxon>
        <taxon>Candidatus Woeseibacteriota</taxon>
    </lineage>
</organism>
<dbReference type="AlphaFoldDB" id="A0A0G0K7V8"/>
<name>A0A0G0K7V8_9BACT</name>
<dbReference type="EMBL" id="LBUZ01000005">
    <property type="protein sequence ID" value="KKQ75738.1"/>
    <property type="molecule type" value="Genomic_DNA"/>
</dbReference>
<protein>
    <recommendedName>
        <fullName evidence="3">Methyltransferase FkbM domain-containing protein</fullName>
    </recommendedName>
</protein>
<comment type="caution">
    <text evidence="1">The sequence shown here is derived from an EMBL/GenBank/DDBJ whole genome shotgun (WGS) entry which is preliminary data.</text>
</comment>